<dbReference type="Pfam" id="PF03221">
    <property type="entry name" value="HTH_Tnp_Tc5"/>
    <property type="match status" value="1"/>
</dbReference>
<reference evidence="3" key="1">
    <citation type="journal article" date="2019" name="bioRxiv">
        <title>The Genome of the Zebra Mussel, Dreissena polymorpha: A Resource for Invasive Species Research.</title>
        <authorList>
            <person name="McCartney M.A."/>
            <person name="Auch B."/>
            <person name="Kono T."/>
            <person name="Mallez S."/>
            <person name="Zhang Y."/>
            <person name="Obille A."/>
            <person name="Becker A."/>
            <person name="Abrahante J.E."/>
            <person name="Garbe J."/>
            <person name="Badalamenti J.P."/>
            <person name="Herman A."/>
            <person name="Mangelson H."/>
            <person name="Liachko I."/>
            <person name="Sullivan S."/>
            <person name="Sone E.D."/>
            <person name="Koren S."/>
            <person name="Silverstein K.A.T."/>
            <person name="Beckman K.B."/>
            <person name="Gohl D.M."/>
        </authorList>
    </citation>
    <scope>NUCLEOTIDE SEQUENCE</scope>
    <source>
        <strain evidence="3">Duluth1</strain>
        <tissue evidence="3">Whole animal</tissue>
    </source>
</reference>
<evidence type="ECO:0000259" key="2">
    <source>
        <dbReference type="PROSITE" id="PS51253"/>
    </source>
</evidence>
<keyword evidence="4" id="KW-1185">Reference proteome</keyword>
<dbReference type="EMBL" id="JAIWYP010000013">
    <property type="protein sequence ID" value="KAH3722260.1"/>
    <property type="molecule type" value="Genomic_DNA"/>
</dbReference>
<sequence length="56" mass="6208">MEKAKKFALKLGVSSPDCVFSSGWLDRFKLWHGIVCKTVSGEAGSVDTTTDAFLRW</sequence>
<evidence type="ECO:0000256" key="1">
    <source>
        <dbReference type="ARBA" id="ARBA00023125"/>
    </source>
</evidence>
<dbReference type="PROSITE" id="PS51253">
    <property type="entry name" value="HTH_CENPB"/>
    <property type="match status" value="1"/>
</dbReference>
<name>A0A9D4CE71_DREPO</name>
<keyword evidence="1" id="KW-0238">DNA-binding</keyword>
<feature type="domain" description="HTH CENPB-type" evidence="2">
    <location>
        <begin position="1"/>
        <end position="38"/>
    </location>
</feature>
<dbReference type="AlphaFoldDB" id="A0A9D4CE71"/>
<dbReference type="InterPro" id="IPR006600">
    <property type="entry name" value="HTH_CenpB_DNA-bd_dom"/>
</dbReference>
<dbReference type="GO" id="GO:0003677">
    <property type="term" value="F:DNA binding"/>
    <property type="evidence" value="ECO:0007669"/>
    <property type="project" value="UniProtKB-KW"/>
</dbReference>
<dbReference type="Proteomes" id="UP000828390">
    <property type="component" value="Unassembled WGS sequence"/>
</dbReference>
<organism evidence="3 4">
    <name type="scientific">Dreissena polymorpha</name>
    <name type="common">Zebra mussel</name>
    <name type="synonym">Mytilus polymorpha</name>
    <dbReference type="NCBI Taxonomy" id="45954"/>
    <lineage>
        <taxon>Eukaryota</taxon>
        <taxon>Metazoa</taxon>
        <taxon>Spiralia</taxon>
        <taxon>Lophotrochozoa</taxon>
        <taxon>Mollusca</taxon>
        <taxon>Bivalvia</taxon>
        <taxon>Autobranchia</taxon>
        <taxon>Heteroconchia</taxon>
        <taxon>Euheterodonta</taxon>
        <taxon>Imparidentia</taxon>
        <taxon>Neoheterodontei</taxon>
        <taxon>Myida</taxon>
        <taxon>Dreissenoidea</taxon>
        <taxon>Dreissenidae</taxon>
        <taxon>Dreissena</taxon>
    </lineage>
</organism>
<protein>
    <recommendedName>
        <fullName evidence="2">HTH CENPB-type domain-containing protein</fullName>
    </recommendedName>
</protein>
<dbReference type="Gene3D" id="1.10.10.60">
    <property type="entry name" value="Homeodomain-like"/>
    <property type="match status" value="1"/>
</dbReference>
<evidence type="ECO:0000313" key="3">
    <source>
        <dbReference type="EMBL" id="KAH3722260.1"/>
    </source>
</evidence>
<proteinExistence type="predicted"/>
<reference evidence="3" key="2">
    <citation type="submission" date="2020-11" db="EMBL/GenBank/DDBJ databases">
        <authorList>
            <person name="McCartney M.A."/>
            <person name="Auch B."/>
            <person name="Kono T."/>
            <person name="Mallez S."/>
            <person name="Becker A."/>
            <person name="Gohl D.M."/>
            <person name="Silverstein K.A.T."/>
            <person name="Koren S."/>
            <person name="Bechman K.B."/>
            <person name="Herman A."/>
            <person name="Abrahante J.E."/>
            <person name="Garbe J."/>
        </authorList>
    </citation>
    <scope>NUCLEOTIDE SEQUENCE</scope>
    <source>
        <strain evidence="3">Duluth1</strain>
        <tissue evidence="3">Whole animal</tissue>
    </source>
</reference>
<gene>
    <name evidence="3" type="ORF">DPMN_065216</name>
</gene>
<evidence type="ECO:0000313" key="4">
    <source>
        <dbReference type="Proteomes" id="UP000828390"/>
    </source>
</evidence>
<accession>A0A9D4CE71</accession>
<comment type="caution">
    <text evidence="3">The sequence shown here is derived from an EMBL/GenBank/DDBJ whole genome shotgun (WGS) entry which is preliminary data.</text>
</comment>